<evidence type="ECO:0000256" key="4">
    <source>
        <dbReference type="ARBA" id="ARBA00035194"/>
    </source>
</evidence>
<dbReference type="NCBIfam" id="TIGR00158">
    <property type="entry name" value="L9"/>
    <property type="match status" value="1"/>
</dbReference>
<evidence type="ECO:0000313" key="7">
    <source>
        <dbReference type="EMBL" id="CAI8037991.1"/>
    </source>
</evidence>
<keyword evidence="8" id="KW-1185">Reference proteome</keyword>
<reference evidence="7" key="1">
    <citation type="submission" date="2023-03" db="EMBL/GenBank/DDBJ databases">
        <authorList>
            <person name="Steffen K."/>
            <person name="Cardenas P."/>
        </authorList>
    </citation>
    <scope>NUCLEOTIDE SEQUENCE</scope>
</reference>
<dbReference type="PROSITE" id="PS00651">
    <property type="entry name" value="RIBOSOMAL_L9"/>
    <property type="match status" value="1"/>
</dbReference>
<dbReference type="Gene3D" id="3.40.5.10">
    <property type="entry name" value="Ribosomal protein L9, N-terminal domain"/>
    <property type="match status" value="1"/>
</dbReference>
<organism evidence="7 8">
    <name type="scientific">Geodia barretti</name>
    <name type="common">Barrett's horny sponge</name>
    <dbReference type="NCBI Taxonomy" id="519541"/>
    <lineage>
        <taxon>Eukaryota</taxon>
        <taxon>Metazoa</taxon>
        <taxon>Porifera</taxon>
        <taxon>Demospongiae</taxon>
        <taxon>Heteroscleromorpha</taxon>
        <taxon>Tetractinellida</taxon>
        <taxon>Astrophorina</taxon>
        <taxon>Geodiidae</taxon>
        <taxon>Geodia</taxon>
    </lineage>
</organism>
<keyword evidence="3" id="KW-0687">Ribonucleoprotein</keyword>
<accession>A0AA35X315</accession>
<dbReference type="Pfam" id="PF01281">
    <property type="entry name" value="Ribosomal_L9_N"/>
    <property type="match status" value="1"/>
</dbReference>
<evidence type="ECO:0000259" key="6">
    <source>
        <dbReference type="PROSITE" id="PS00651"/>
    </source>
</evidence>
<evidence type="ECO:0000256" key="3">
    <source>
        <dbReference type="ARBA" id="ARBA00023274"/>
    </source>
</evidence>
<keyword evidence="2 7" id="KW-0689">Ribosomal protein</keyword>
<dbReference type="InterPro" id="IPR020070">
    <property type="entry name" value="Ribosomal_bL9_N"/>
</dbReference>
<dbReference type="GO" id="GO:1990904">
    <property type="term" value="C:ribonucleoprotein complex"/>
    <property type="evidence" value="ECO:0007669"/>
    <property type="project" value="UniProtKB-KW"/>
</dbReference>
<dbReference type="GO" id="GO:0006412">
    <property type="term" value="P:translation"/>
    <property type="evidence" value="ECO:0007669"/>
    <property type="project" value="InterPro"/>
</dbReference>
<dbReference type="InterPro" id="IPR000244">
    <property type="entry name" value="Ribosomal_bL9"/>
</dbReference>
<dbReference type="InterPro" id="IPR036935">
    <property type="entry name" value="Ribosomal_bL9_N_sf"/>
</dbReference>
<dbReference type="InterPro" id="IPR020594">
    <property type="entry name" value="Ribosomal_bL9_bac/chp"/>
</dbReference>
<comment type="caution">
    <text evidence="7">The sequence shown here is derived from an EMBL/GenBank/DDBJ whole genome shotgun (WGS) entry which is preliminary data.</text>
</comment>
<dbReference type="PANTHER" id="PTHR21368">
    <property type="entry name" value="50S RIBOSOMAL PROTEIN L9"/>
    <property type="match status" value="1"/>
</dbReference>
<evidence type="ECO:0000256" key="2">
    <source>
        <dbReference type="ARBA" id="ARBA00022980"/>
    </source>
</evidence>
<sequence length="218" mass="24529">MQRLLSLLRVSSRPALVENARGYGTRRESKPWKQRPNRKAKLALVLTEDVDKLGRRGHVVRVEHGYGRNWLLPQGKAVYATPDNMELYGAREEMQGSDSEADIAAFVKGVFAKHDISVTVPSEGGEWSVHEQHIAKELRRFCLHVPLDCIQLSKPITSIGAHPVFLTVDDENEISFTVNVVSRDTRQTGQYASEGYVAPLFITFQHNTSLAGYKHYLS</sequence>
<dbReference type="GO" id="GO:0005840">
    <property type="term" value="C:ribosome"/>
    <property type="evidence" value="ECO:0007669"/>
    <property type="project" value="UniProtKB-KW"/>
</dbReference>
<dbReference type="PROSITE" id="PS50890">
    <property type="entry name" value="PUA"/>
    <property type="match status" value="1"/>
</dbReference>
<dbReference type="Proteomes" id="UP001174909">
    <property type="component" value="Unassembled WGS sequence"/>
</dbReference>
<name>A0AA35X315_GEOBA</name>
<comment type="similarity">
    <text evidence="1">Belongs to the bacterial ribosomal protein bL9 family.</text>
</comment>
<dbReference type="InterPro" id="IPR009027">
    <property type="entry name" value="Ribosomal_bL9/RNase_H1_N"/>
</dbReference>
<protein>
    <recommendedName>
        <fullName evidence="4">Large ribosomal subunit protein bL9m</fullName>
    </recommendedName>
    <alternativeName>
        <fullName evidence="5">39S ribosomal protein L9, mitochondrial</fullName>
    </alternativeName>
</protein>
<dbReference type="EMBL" id="CASHTH010002970">
    <property type="protein sequence ID" value="CAI8037991.1"/>
    <property type="molecule type" value="Genomic_DNA"/>
</dbReference>
<evidence type="ECO:0000256" key="5">
    <source>
        <dbReference type="ARBA" id="ARBA00035381"/>
    </source>
</evidence>
<evidence type="ECO:0000313" key="8">
    <source>
        <dbReference type="Proteomes" id="UP001174909"/>
    </source>
</evidence>
<evidence type="ECO:0000256" key="1">
    <source>
        <dbReference type="ARBA" id="ARBA00010605"/>
    </source>
</evidence>
<proteinExistence type="inferred from homology"/>
<dbReference type="GO" id="GO:0003735">
    <property type="term" value="F:structural constituent of ribosome"/>
    <property type="evidence" value="ECO:0007669"/>
    <property type="project" value="InterPro"/>
</dbReference>
<dbReference type="SUPFAM" id="SSF55658">
    <property type="entry name" value="L9 N-domain-like"/>
    <property type="match status" value="1"/>
</dbReference>
<dbReference type="AlphaFoldDB" id="A0AA35X315"/>
<feature type="domain" description="Ribosomal protein L9" evidence="6">
    <location>
        <begin position="54"/>
        <end position="81"/>
    </location>
</feature>
<gene>
    <name evidence="7" type="ORF">GBAR_LOCUS21199</name>
</gene>